<evidence type="ECO:0000313" key="3">
    <source>
        <dbReference type="Proteomes" id="UP000594468"/>
    </source>
</evidence>
<name>A0A7S8E837_9CHLR</name>
<dbReference type="Proteomes" id="UP000594468">
    <property type="component" value="Chromosome"/>
</dbReference>
<evidence type="ECO:0000256" key="1">
    <source>
        <dbReference type="SAM" id="SignalP"/>
    </source>
</evidence>
<feature type="signal peptide" evidence="1">
    <location>
        <begin position="1"/>
        <end position="24"/>
    </location>
</feature>
<proteinExistence type="predicted"/>
<organism evidence="2 3">
    <name type="scientific">Phototrophicus methaneseepsis</name>
    <dbReference type="NCBI Taxonomy" id="2710758"/>
    <lineage>
        <taxon>Bacteria</taxon>
        <taxon>Bacillati</taxon>
        <taxon>Chloroflexota</taxon>
        <taxon>Candidatus Thermofontia</taxon>
        <taxon>Phototrophicales</taxon>
        <taxon>Phototrophicaceae</taxon>
        <taxon>Phototrophicus</taxon>
    </lineage>
</organism>
<accession>A0A7S8E837</accession>
<dbReference type="RefSeq" id="WP_195170156.1">
    <property type="nucleotide sequence ID" value="NZ_CP062983.1"/>
</dbReference>
<keyword evidence="3" id="KW-1185">Reference proteome</keyword>
<keyword evidence="1" id="KW-0732">Signal</keyword>
<reference evidence="2 3" key="1">
    <citation type="submission" date="2020-02" db="EMBL/GenBank/DDBJ databases">
        <authorList>
            <person name="Zheng R.K."/>
            <person name="Sun C.M."/>
        </authorList>
    </citation>
    <scope>NUCLEOTIDE SEQUENCE [LARGE SCALE GENOMIC DNA]</scope>
    <source>
        <strain evidence="3">rifampicinis</strain>
    </source>
</reference>
<protein>
    <submittedName>
        <fullName evidence="2">Uncharacterized protein</fullName>
    </submittedName>
</protein>
<feature type="chain" id="PRO_5032454993" evidence="1">
    <location>
        <begin position="25"/>
        <end position="166"/>
    </location>
</feature>
<gene>
    <name evidence="2" type="ORF">G4Y79_20755</name>
</gene>
<sequence>MFTTLTKCIAIFVLLSVVCLPAFAQDTEACDLPAFSGDISEMAGKLTESDDPLGLLTEMASMISQARAECSGFVFTSEEEGLQPVLGPIEFTDGVWIATVKTERYATVQFTALEGDCDEQYVFSLMEGEANDGAQTPLELEGCSTLIGISNTDAPWELTFELVAER</sequence>
<dbReference type="KEGG" id="pmet:G4Y79_20755"/>
<evidence type="ECO:0000313" key="2">
    <source>
        <dbReference type="EMBL" id="QPC82087.1"/>
    </source>
</evidence>
<dbReference type="EMBL" id="CP062983">
    <property type="protein sequence ID" value="QPC82087.1"/>
    <property type="molecule type" value="Genomic_DNA"/>
</dbReference>
<dbReference type="AlphaFoldDB" id="A0A7S8E837"/>